<evidence type="ECO:0000256" key="1">
    <source>
        <dbReference type="ARBA" id="ARBA00003314"/>
    </source>
</evidence>
<evidence type="ECO:0000256" key="7">
    <source>
        <dbReference type="ARBA" id="ARBA00022598"/>
    </source>
</evidence>
<keyword evidence="12 16" id="KW-0694">RNA-binding</keyword>
<dbReference type="Gene3D" id="3.40.50.620">
    <property type="entry name" value="HUPs"/>
    <property type="match status" value="1"/>
</dbReference>
<evidence type="ECO:0000256" key="12">
    <source>
        <dbReference type="ARBA" id="ARBA00022884"/>
    </source>
</evidence>
<dbReference type="HAMAP" id="MF_00098">
    <property type="entry name" value="Met_tRNA_synth_type1"/>
    <property type="match status" value="1"/>
</dbReference>
<name>A0ABN1K386_9FLAO</name>
<dbReference type="CDD" id="cd00814">
    <property type="entry name" value="MetRS_core"/>
    <property type="match status" value="1"/>
</dbReference>
<evidence type="ECO:0000256" key="9">
    <source>
        <dbReference type="ARBA" id="ARBA00022741"/>
    </source>
</evidence>
<evidence type="ECO:0000256" key="8">
    <source>
        <dbReference type="ARBA" id="ARBA00022723"/>
    </source>
</evidence>
<evidence type="ECO:0000256" key="13">
    <source>
        <dbReference type="ARBA" id="ARBA00022917"/>
    </source>
</evidence>
<dbReference type="PRINTS" id="PR01041">
    <property type="entry name" value="TRNASYNTHMET"/>
</dbReference>
<comment type="subunit">
    <text evidence="4 16">Homodimer.</text>
</comment>
<evidence type="ECO:0000256" key="2">
    <source>
        <dbReference type="ARBA" id="ARBA00004496"/>
    </source>
</evidence>
<dbReference type="InterPro" id="IPR009080">
    <property type="entry name" value="tRNAsynth_Ia_anticodon-bd"/>
</dbReference>
<evidence type="ECO:0000256" key="14">
    <source>
        <dbReference type="ARBA" id="ARBA00023146"/>
    </source>
</evidence>
<gene>
    <name evidence="16 18" type="primary">metG</name>
    <name evidence="18" type="ORF">GCM10009433_05720</name>
</gene>
<dbReference type="Pfam" id="PF19303">
    <property type="entry name" value="Anticodon_3"/>
    <property type="match status" value="1"/>
</dbReference>
<evidence type="ECO:0000256" key="15">
    <source>
        <dbReference type="ARBA" id="ARBA00047364"/>
    </source>
</evidence>
<keyword evidence="11 16" id="KW-0067">ATP-binding</keyword>
<dbReference type="CDD" id="cd07957">
    <property type="entry name" value="Anticodon_Ia_Met"/>
    <property type="match status" value="1"/>
</dbReference>
<dbReference type="InterPro" id="IPR014729">
    <property type="entry name" value="Rossmann-like_a/b/a_fold"/>
</dbReference>
<evidence type="ECO:0000256" key="5">
    <source>
        <dbReference type="ARBA" id="ARBA00022490"/>
    </source>
</evidence>
<dbReference type="CDD" id="cd02800">
    <property type="entry name" value="tRNA_bind_EcMetRS_like"/>
    <property type="match status" value="1"/>
</dbReference>
<dbReference type="SUPFAM" id="SSF52374">
    <property type="entry name" value="Nucleotidylyl transferase"/>
    <property type="match status" value="1"/>
</dbReference>
<dbReference type="NCBIfam" id="TIGR00399">
    <property type="entry name" value="metG_C_term"/>
    <property type="match status" value="1"/>
</dbReference>
<dbReference type="Pfam" id="PF09334">
    <property type="entry name" value="tRNA-synt_1g"/>
    <property type="match status" value="1"/>
</dbReference>
<dbReference type="SUPFAM" id="SSF50249">
    <property type="entry name" value="Nucleic acid-binding proteins"/>
    <property type="match status" value="1"/>
</dbReference>
<comment type="subcellular location">
    <subcellularLocation>
        <location evidence="2 16">Cytoplasm</location>
    </subcellularLocation>
</comment>
<keyword evidence="10 16" id="KW-0862">Zinc</keyword>
<evidence type="ECO:0000313" key="18">
    <source>
        <dbReference type="EMBL" id="GAA0753481.1"/>
    </source>
</evidence>
<feature type="binding site" evidence="16">
    <location>
        <position position="159"/>
    </location>
    <ligand>
        <name>Zn(2+)</name>
        <dbReference type="ChEBI" id="CHEBI:29105"/>
    </ligand>
</feature>
<dbReference type="PROSITE" id="PS50886">
    <property type="entry name" value="TRBD"/>
    <property type="match status" value="1"/>
</dbReference>
<keyword evidence="7 16" id="KW-0436">Ligase</keyword>
<keyword evidence="8 16" id="KW-0479">Metal-binding</keyword>
<dbReference type="SUPFAM" id="SSF57770">
    <property type="entry name" value="Methionyl-tRNA synthetase (MetRS), Zn-domain"/>
    <property type="match status" value="1"/>
</dbReference>
<evidence type="ECO:0000256" key="4">
    <source>
        <dbReference type="ARBA" id="ARBA00011738"/>
    </source>
</evidence>
<keyword evidence="13 16" id="KW-0648">Protein biosynthesis</keyword>
<dbReference type="GO" id="GO:0016874">
    <property type="term" value="F:ligase activity"/>
    <property type="evidence" value="ECO:0007669"/>
    <property type="project" value="UniProtKB-KW"/>
</dbReference>
<dbReference type="PROSITE" id="PS00178">
    <property type="entry name" value="AA_TRNA_LIGASE_I"/>
    <property type="match status" value="1"/>
</dbReference>
<dbReference type="EMBL" id="BAAAGG010000005">
    <property type="protein sequence ID" value="GAA0753481.1"/>
    <property type="molecule type" value="Genomic_DNA"/>
</dbReference>
<evidence type="ECO:0000256" key="16">
    <source>
        <dbReference type="HAMAP-Rule" id="MF_00098"/>
    </source>
</evidence>
<keyword evidence="9 16" id="KW-0547">Nucleotide-binding</keyword>
<dbReference type="Gene3D" id="2.40.50.140">
    <property type="entry name" value="Nucleic acid-binding proteins"/>
    <property type="match status" value="1"/>
</dbReference>
<feature type="binding site" evidence="16">
    <location>
        <position position="162"/>
    </location>
    <ligand>
        <name>Zn(2+)</name>
        <dbReference type="ChEBI" id="CHEBI:29105"/>
    </ligand>
</feature>
<dbReference type="InterPro" id="IPR033911">
    <property type="entry name" value="MetRS_core"/>
</dbReference>
<keyword evidence="6 16" id="KW-0820">tRNA-binding</keyword>
<accession>A0ABN1K386</accession>
<dbReference type="InterPro" id="IPR001412">
    <property type="entry name" value="aa-tRNA-synth_I_CS"/>
</dbReference>
<dbReference type="EC" id="6.1.1.10" evidence="16"/>
<feature type="domain" description="TRNA-binding" evidence="17">
    <location>
        <begin position="586"/>
        <end position="689"/>
    </location>
</feature>
<evidence type="ECO:0000256" key="3">
    <source>
        <dbReference type="ARBA" id="ARBA00008258"/>
    </source>
</evidence>
<feature type="binding site" evidence="16">
    <location>
        <position position="338"/>
    </location>
    <ligand>
        <name>ATP</name>
        <dbReference type="ChEBI" id="CHEBI:30616"/>
    </ligand>
</feature>
<evidence type="ECO:0000256" key="11">
    <source>
        <dbReference type="ARBA" id="ARBA00022840"/>
    </source>
</evidence>
<keyword evidence="14 16" id="KW-0030">Aminoacyl-tRNA synthetase</keyword>
<dbReference type="PANTHER" id="PTHR45765:SF1">
    <property type="entry name" value="METHIONINE--TRNA LIGASE, CYTOPLASMIC"/>
    <property type="match status" value="1"/>
</dbReference>
<dbReference type="InterPro" id="IPR029038">
    <property type="entry name" value="MetRS_Zn"/>
</dbReference>
<comment type="cofactor">
    <cofactor evidence="16">
        <name>Zn(2+)</name>
        <dbReference type="ChEBI" id="CHEBI:29105"/>
    </cofactor>
    <text evidence="16">Binds 1 zinc ion per subunit.</text>
</comment>
<evidence type="ECO:0000313" key="19">
    <source>
        <dbReference type="Proteomes" id="UP001500185"/>
    </source>
</evidence>
<dbReference type="InterPro" id="IPR002547">
    <property type="entry name" value="tRNA-bd_dom"/>
</dbReference>
<keyword evidence="5 16" id="KW-0963">Cytoplasm</keyword>
<dbReference type="RefSeq" id="WP_224453131.1">
    <property type="nucleotide sequence ID" value="NZ_BAAAGG010000005.1"/>
</dbReference>
<comment type="catalytic activity">
    <reaction evidence="15 16">
        <text>tRNA(Met) + L-methionine + ATP = L-methionyl-tRNA(Met) + AMP + diphosphate</text>
        <dbReference type="Rhea" id="RHEA:13481"/>
        <dbReference type="Rhea" id="RHEA-COMP:9667"/>
        <dbReference type="Rhea" id="RHEA-COMP:9698"/>
        <dbReference type="ChEBI" id="CHEBI:30616"/>
        <dbReference type="ChEBI" id="CHEBI:33019"/>
        <dbReference type="ChEBI" id="CHEBI:57844"/>
        <dbReference type="ChEBI" id="CHEBI:78442"/>
        <dbReference type="ChEBI" id="CHEBI:78530"/>
        <dbReference type="ChEBI" id="CHEBI:456215"/>
        <dbReference type="EC" id="6.1.1.10"/>
    </reaction>
</comment>
<keyword evidence="19" id="KW-1185">Reference proteome</keyword>
<feature type="binding site" evidence="16">
    <location>
        <position position="149"/>
    </location>
    <ligand>
        <name>Zn(2+)</name>
        <dbReference type="ChEBI" id="CHEBI:29105"/>
    </ligand>
</feature>
<comment type="similarity">
    <text evidence="3 16">Belongs to the class-I aminoacyl-tRNA synthetase family. MetG type 1 subfamily.</text>
</comment>
<dbReference type="InterPro" id="IPR023458">
    <property type="entry name" value="Met-tRNA_ligase_1"/>
</dbReference>
<dbReference type="PANTHER" id="PTHR45765">
    <property type="entry name" value="METHIONINE--TRNA LIGASE"/>
    <property type="match status" value="1"/>
</dbReference>
<dbReference type="Gene3D" id="2.20.28.20">
    <property type="entry name" value="Methionyl-tRNA synthetase, Zn-domain"/>
    <property type="match status" value="1"/>
</dbReference>
<dbReference type="Pfam" id="PF01588">
    <property type="entry name" value="tRNA_bind"/>
    <property type="match status" value="1"/>
</dbReference>
<dbReference type="InterPro" id="IPR015413">
    <property type="entry name" value="Methionyl/Leucyl_tRNA_Synth"/>
</dbReference>
<proteinExistence type="inferred from homology"/>
<evidence type="ECO:0000259" key="17">
    <source>
        <dbReference type="PROSITE" id="PS50886"/>
    </source>
</evidence>
<comment type="caution">
    <text evidence="18">The sequence shown here is derived from an EMBL/GenBank/DDBJ whole genome shotgun (WGS) entry which is preliminary data.</text>
</comment>
<comment type="function">
    <text evidence="1 16">Is required not only for elongation of protein synthesis but also for the initiation of all mRNA translation through initiator tRNA(fMet) aminoacylation.</text>
</comment>
<feature type="short sequence motif" description="'HIGH' region" evidence="16">
    <location>
        <begin position="14"/>
        <end position="24"/>
    </location>
</feature>
<dbReference type="Gene3D" id="1.10.730.10">
    <property type="entry name" value="Isoleucyl-tRNA Synthetase, Domain 1"/>
    <property type="match status" value="1"/>
</dbReference>
<feature type="binding site" evidence="16">
    <location>
        <position position="146"/>
    </location>
    <ligand>
        <name>Zn(2+)</name>
        <dbReference type="ChEBI" id="CHEBI:29105"/>
    </ligand>
</feature>
<evidence type="ECO:0000256" key="6">
    <source>
        <dbReference type="ARBA" id="ARBA00022555"/>
    </source>
</evidence>
<dbReference type="InterPro" id="IPR014758">
    <property type="entry name" value="Met-tRNA_synth"/>
</dbReference>
<dbReference type="NCBIfam" id="TIGR00398">
    <property type="entry name" value="metG"/>
    <property type="match status" value="1"/>
</dbReference>
<feature type="short sequence motif" description="'KMSKS' region" evidence="16">
    <location>
        <begin position="335"/>
        <end position="339"/>
    </location>
</feature>
<dbReference type="InterPro" id="IPR041872">
    <property type="entry name" value="Anticodon_Met"/>
</dbReference>
<sequence length="689" mass="78226">MKNPKRYTITAALPYTNGPIHIGHLAGVYVPADIYTRYLKLKGEDVVFVCGSDEHGVPITIKAKKEGVSPQDVVDKYHAIIKQSFQEFGIQFDNYSRTSAQVHHETATEFFQNMYDNDKFIEETTEQLYDAKANQFLADRFVTGTCPKCGNEEAYGDQCEKCGSSLNATDLINPKSAITGDVPTLKSTKHWFLPLDRYDGFLKDWILKDHKKDWKSNVYGQCKSWIDEGLRARAVTRDLDWGIPVPVEGGDGKVLYVWFDAPIGYISSTKEWADREGKEWEPYWKDKETKLVHFIGKDNIVFHCIIFPVMLKAEGSYILPDNVPANEFLNLEGRKLSTSKNWAVWLHEYLEDFPGKEDVLRYVLTANAPETKDNDFTWKDFQTRNNSELVAIYGNFINRVVVLSNKYYEGIVPQASNFTETDLKVLADIKTFPQSIADSIEKYRFREAQGVMMNLARLGNKYLADEEPWKLQKTDPERTATIMYVALQVASALAVISEPFLPFTAGKLKKMLNFESSTHVITWMDISKLDELIPSGHQIHLAEFLFSKIEDEEIQKQVDKLEASKVSNSEEGSKVEPQKDEATFEDFSKLDIRVGTIIAAEKKPKTKKLMVLKVDTGLDERTIVSGIAEHYKAEELIGRRVSVVVNLKPIKLKGTLSEGMILMTEDAEGKLTFLNPDNDNFVDNGTSIN</sequence>
<reference evidence="18 19" key="1">
    <citation type="journal article" date="2019" name="Int. J. Syst. Evol. Microbiol.">
        <title>The Global Catalogue of Microorganisms (GCM) 10K type strain sequencing project: providing services to taxonomists for standard genome sequencing and annotation.</title>
        <authorList>
            <consortium name="The Broad Institute Genomics Platform"/>
            <consortium name="The Broad Institute Genome Sequencing Center for Infectious Disease"/>
            <person name="Wu L."/>
            <person name="Ma J."/>
        </authorList>
    </citation>
    <scope>NUCLEOTIDE SEQUENCE [LARGE SCALE GENOMIC DNA]</scope>
    <source>
        <strain evidence="18 19">JCM 16231</strain>
    </source>
</reference>
<dbReference type="InterPro" id="IPR004495">
    <property type="entry name" value="Met-tRNA-synth_bsu_C"/>
</dbReference>
<protein>
    <recommendedName>
        <fullName evidence="16">Methionine--tRNA ligase</fullName>
        <ecNumber evidence="16">6.1.1.10</ecNumber>
    </recommendedName>
    <alternativeName>
        <fullName evidence="16">Methionyl-tRNA synthetase</fullName>
        <shortName evidence="16">MetRS</shortName>
    </alternativeName>
</protein>
<dbReference type="NCBIfam" id="NF001100">
    <property type="entry name" value="PRK00133.1"/>
    <property type="match status" value="1"/>
</dbReference>
<dbReference type="SUPFAM" id="SSF47323">
    <property type="entry name" value="Anticodon-binding domain of a subclass of class I aminoacyl-tRNA synthetases"/>
    <property type="match status" value="1"/>
</dbReference>
<dbReference type="Proteomes" id="UP001500185">
    <property type="component" value="Unassembled WGS sequence"/>
</dbReference>
<dbReference type="InterPro" id="IPR012340">
    <property type="entry name" value="NA-bd_OB-fold"/>
</dbReference>
<evidence type="ECO:0000256" key="10">
    <source>
        <dbReference type="ARBA" id="ARBA00022833"/>
    </source>
</evidence>
<organism evidence="18 19">
    <name type="scientific">Psychroflexus lacisalsi</name>
    <dbReference type="NCBI Taxonomy" id="503928"/>
    <lineage>
        <taxon>Bacteria</taxon>
        <taxon>Pseudomonadati</taxon>
        <taxon>Bacteroidota</taxon>
        <taxon>Flavobacteriia</taxon>
        <taxon>Flavobacteriales</taxon>
        <taxon>Flavobacteriaceae</taxon>
        <taxon>Psychroflexus</taxon>
    </lineage>
</organism>